<reference evidence="3 4" key="1">
    <citation type="submission" date="2018-01" db="EMBL/GenBank/DDBJ databases">
        <title>Draft genome of the strawberry crown rot pathogen Phytophthora cactorum.</title>
        <authorList>
            <person name="Armitage A.D."/>
            <person name="Lysoe E."/>
            <person name="Nellist C.F."/>
            <person name="Harrison R.J."/>
            <person name="Brurberg M.B."/>
        </authorList>
    </citation>
    <scope>NUCLEOTIDE SEQUENCE [LARGE SCALE GENOMIC DNA]</scope>
    <source>
        <strain evidence="3 4">10300</strain>
    </source>
</reference>
<accession>A0A329T3V1</accession>
<comment type="caution">
    <text evidence="3">The sequence shown here is derived from an EMBL/GenBank/DDBJ whole genome shotgun (WGS) entry which is preliminary data.</text>
</comment>
<feature type="compositionally biased region" description="Acidic residues" evidence="1">
    <location>
        <begin position="122"/>
        <end position="143"/>
    </location>
</feature>
<dbReference type="AlphaFoldDB" id="A0A329T3V1"/>
<dbReference type="Proteomes" id="UP000736787">
    <property type="component" value="Unassembled WGS sequence"/>
</dbReference>
<protein>
    <submittedName>
        <fullName evidence="3">Uncharacterized protein</fullName>
    </submittedName>
</protein>
<dbReference type="VEuPathDB" id="FungiDB:PC110_g1152"/>
<evidence type="ECO:0000256" key="1">
    <source>
        <dbReference type="SAM" id="MobiDB-lite"/>
    </source>
</evidence>
<dbReference type="Proteomes" id="UP000251314">
    <property type="component" value="Unassembled WGS sequence"/>
</dbReference>
<name>A0A329T3V1_9STRA</name>
<keyword evidence="4" id="KW-1185">Reference proteome</keyword>
<feature type="region of interest" description="Disordered" evidence="1">
    <location>
        <begin position="120"/>
        <end position="163"/>
    </location>
</feature>
<dbReference type="EMBL" id="RCMK01000045">
    <property type="protein sequence ID" value="KAG2951926.1"/>
    <property type="molecule type" value="Genomic_DNA"/>
</dbReference>
<proteinExistence type="predicted"/>
<sequence length="163" mass="18134">MAPKFSRALDLTRRDSNSSILVQDVGPDDLDLGDCWSGRGANSAPRWRISYPQKKAPSASTWGTCFTSLSSNVRHAGAAITTRGKQLRIPTSTRCVFSHLRKSTSTLPRAASMPAQHVLNESDLDDFENFEDQPEPEDDDYDLETDKKLQKLHPSHSWNQGCS</sequence>
<reference evidence="2" key="2">
    <citation type="submission" date="2018-10" db="EMBL/GenBank/DDBJ databases">
        <title>Effector identification in a new, highly contiguous assembly of the strawberry crown rot pathogen Phytophthora cactorum.</title>
        <authorList>
            <person name="Armitage A.D."/>
            <person name="Nellist C.F."/>
            <person name="Bates H."/>
            <person name="Vickerstaff R.J."/>
            <person name="Harrison R.J."/>
        </authorList>
    </citation>
    <scope>NUCLEOTIDE SEQUENCE</scope>
    <source>
        <strain evidence="2">4040</strain>
    </source>
</reference>
<organism evidence="3 4">
    <name type="scientific">Phytophthora cactorum</name>
    <dbReference type="NCBI Taxonomy" id="29920"/>
    <lineage>
        <taxon>Eukaryota</taxon>
        <taxon>Sar</taxon>
        <taxon>Stramenopiles</taxon>
        <taxon>Oomycota</taxon>
        <taxon>Peronosporomycetes</taxon>
        <taxon>Peronosporales</taxon>
        <taxon>Peronosporaceae</taxon>
        <taxon>Phytophthora</taxon>
    </lineage>
</organism>
<evidence type="ECO:0000313" key="3">
    <source>
        <dbReference type="EMBL" id="RAW42592.1"/>
    </source>
</evidence>
<evidence type="ECO:0000313" key="4">
    <source>
        <dbReference type="Proteomes" id="UP000251314"/>
    </source>
</evidence>
<gene>
    <name evidence="3" type="ORF">PC110_g1152</name>
    <name evidence="2" type="ORF">PC117_g3225</name>
</gene>
<dbReference type="EMBL" id="MJFZ01000013">
    <property type="protein sequence ID" value="RAW42592.1"/>
    <property type="molecule type" value="Genomic_DNA"/>
</dbReference>
<evidence type="ECO:0000313" key="2">
    <source>
        <dbReference type="EMBL" id="KAG2951926.1"/>
    </source>
</evidence>
<dbReference type="OrthoDB" id="92373at2759"/>